<protein>
    <submittedName>
        <fullName evidence="2">Uncharacterized protein</fullName>
    </submittedName>
</protein>
<feature type="non-terminal residue" evidence="2">
    <location>
        <position position="177"/>
    </location>
</feature>
<keyword evidence="3" id="KW-1185">Reference proteome</keyword>
<feature type="compositionally biased region" description="Polar residues" evidence="1">
    <location>
        <begin position="100"/>
        <end position="118"/>
    </location>
</feature>
<sequence length="177" mass="19027">MSLLIAPELEIRRERYHRIPAYLSISDPAQRMTGSSSGLDPTPREVASMGSGRGPTNTASTNPRNKSVSSKKTSSSKPAAKQTASKPVSKLVSKPASVATGGNATIVATRSIASQPSEVSIMRTPDNQQNREAEGFQMDTDMEVDFQPSQQINQTNQTGVYQSKRAPPSLRAPRSEP</sequence>
<feature type="compositionally biased region" description="Low complexity" evidence="1">
    <location>
        <begin position="66"/>
        <end position="87"/>
    </location>
</feature>
<evidence type="ECO:0000313" key="2">
    <source>
        <dbReference type="EMBL" id="OQD70541.1"/>
    </source>
</evidence>
<gene>
    <name evidence="2" type="ORF">PENANT_c256G11271</name>
</gene>
<dbReference type="Proteomes" id="UP000191672">
    <property type="component" value="Unassembled WGS sequence"/>
</dbReference>
<proteinExistence type="predicted"/>
<feature type="region of interest" description="Disordered" evidence="1">
    <location>
        <begin position="20"/>
        <end position="177"/>
    </location>
</feature>
<dbReference type="EMBL" id="MDYN01000256">
    <property type="protein sequence ID" value="OQD70541.1"/>
    <property type="molecule type" value="Genomic_DNA"/>
</dbReference>
<comment type="caution">
    <text evidence="2">The sequence shown here is derived from an EMBL/GenBank/DDBJ whole genome shotgun (WGS) entry which is preliminary data.</text>
</comment>
<organism evidence="2 3">
    <name type="scientific">Penicillium antarcticum</name>
    <dbReference type="NCBI Taxonomy" id="416450"/>
    <lineage>
        <taxon>Eukaryota</taxon>
        <taxon>Fungi</taxon>
        <taxon>Dikarya</taxon>
        <taxon>Ascomycota</taxon>
        <taxon>Pezizomycotina</taxon>
        <taxon>Eurotiomycetes</taxon>
        <taxon>Eurotiomycetidae</taxon>
        <taxon>Eurotiales</taxon>
        <taxon>Aspergillaceae</taxon>
        <taxon>Penicillium</taxon>
    </lineage>
</organism>
<evidence type="ECO:0000256" key="1">
    <source>
        <dbReference type="SAM" id="MobiDB-lite"/>
    </source>
</evidence>
<feature type="compositionally biased region" description="Polar residues" evidence="1">
    <location>
        <begin position="54"/>
        <end position="65"/>
    </location>
</feature>
<feature type="compositionally biased region" description="Polar residues" evidence="1">
    <location>
        <begin position="147"/>
        <end position="161"/>
    </location>
</feature>
<reference evidence="3" key="1">
    <citation type="journal article" date="2017" name="Nat. Microbiol.">
        <title>Global analysis of biosynthetic gene clusters reveals vast potential of secondary metabolite production in Penicillium species.</title>
        <authorList>
            <person name="Nielsen J.C."/>
            <person name="Grijseels S."/>
            <person name="Prigent S."/>
            <person name="Ji B."/>
            <person name="Dainat J."/>
            <person name="Nielsen K.F."/>
            <person name="Frisvad J.C."/>
            <person name="Workman M."/>
            <person name="Nielsen J."/>
        </authorList>
    </citation>
    <scope>NUCLEOTIDE SEQUENCE [LARGE SCALE GENOMIC DNA]</scope>
    <source>
        <strain evidence="3">IBT 31811</strain>
    </source>
</reference>
<dbReference type="AlphaFoldDB" id="A0A1V6P0Q6"/>
<evidence type="ECO:0000313" key="3">
    <source>
        <dbReference type="Proteomes" id="UP000191672"/>
    </source>
</evidence>
<accession>A0A1V6P0Q6</accession>
<name>A0A1V6P0Q6_9EURO</name>